<protein>
    <recommendedName>
        <fullName evidence="2">ribonuclease H</fullName>
        <ecNumber evidence="2">3.1.26.4</ecNumber>
    </recommendedName>
</protein>
<evidence type="ECO:0000259" key="10">
    <source>
        <dbReference type="PROSITE" id="PS50878"/>
    </source>
</evidence>
<dbReference type="EMBL" id="JACTAM010000003">
    <property type="protein sequence ID" value="KAI2666023.1"/>
    <property type="molecule type" value="Genomic_DNA"/>
</dbReference>
<dbReference type="SUPFAM" id="SSF56672">
    <property type="entry name" value="DNA/RNA polymerases"/>
    <property type="match status" value="1"/>
</dbReference>
<evidence type="ECO:0000256" key="4">
    <source>
        <dbReference type="ARBA" id="ARBA00022695"/>
    </source>
</evidence>
<evidence type="ECO:0000256" key="8">
    <source>
        <dbReference type="ARBA" id="ARBA00022918"/>
    </source>
</evidence>
<dbReference type="Pfam" id="PF17917">
    <property type="entry name" value="RT_RNaseH"/>
    <property type="match status" value="1"/>
</dbReference>
<dbReference type="CDD" id="cd09275">
    <property type="entry name" value="RNase_HI_RT_DIRS1"/>
    <property type="match status" value="1"/>
</dbReference>
<name>A0ABQ8MT68_LABRO</name>
<evidence type="ECO:0000256" key="1">
    <source>
        <dbReference type="ARBA" id="ARBA00010879"/>
    </source>
</evidence>
<dbReference type="Gene3D" id="3.30.70.270">
    <property type="match status" value="1"/>
</dbReference>
<keyword evidence="5" id="KW-0540">Nuclease</keyword>
<dbReference type="CDD" id="cd03714">
    <property type="entry name" value="RT_DIRS1"/>
    <property type="match status" value="1"/>
</dbReference>
<feature type="domain" description="Reverse transcriptase" evidence="10">
    <location>
        <begin position="1"/>
        <end position="383"/>
    </location>
</feature>
<dbReference type="InterPro" id="IPR036397">
    <property type="entry name" value="RNaseH_sf"/>
</dbReference>
<evidence type="ECO:0000313" key="12">
    <source>
        <dbReference type="Proteomes" id="UP000830375"/>
    </source>
</evidence>
<dbReference type="InterPro" id="IPR052055">
    <property type="entry name" value="Hepadnavirus_pol/RT"/>
</dbReference>
<evidence type="ECO:0000313" key="11">
    <source>
        <dbReference type="EMBL" id="KAI2666023.1"/>
    </source>
</evidence>
<evidence type="ECO:0000256" key="5">
    <source>
        <dbReference type="ARBA" id="ARBA00022722"/>
    </source>
</evidence>
<accession>A0ABQ8MT68</accession>
<comment type="caution">
    <text evidence="11">The sequence shown here is derived from an EMBL/GenBank/DDBJ whole genome shotgun (WGS) entry which is preliminary data.</text>
</comment>
<keyword evidence="4" id="KW-0548">Nucleotidyltransferase</keyword>
<feature type="region of interest" description="Disordered" evidence="9">
    <location>
        <begin position="67"/>
        <end position="118"/>
    </location>
</feature>
<organism evidence="11 12">
    <name type="scientific">Labeo rohita</name>
    <name type="common">Indian major carp</name>
    <name type="synonym">Cyprinus rohita</name>
    <dbReference type="NCBI Taxonomy" id="84645"/>
    <lineage>
        <taxon>Eukaryota</taxon>
        <taxon>Metazoa</taxon>
        <taxon>Chordata</taxon>
        <taxon>Craniata</taxon>
        <taxon>Vertebrata</taxon>
        <taxon>Euteleostomi</taxon>
        <taxon>Actinopterygii</taxon>
        <taxon>Neopterygii</taxon>
        <taxon>Teleostei</taxon>
        <taxon>Ostariophysi</taxon>
        <taxon>Cypriniformes</taxon>
        <taxon>Cyprinidae</taxon>
        <taxon>Labeoninae</taxon>
        <taxon>Labeonini</taxon>
        <taxon>Labeo</taxon>
    </lineage>
</organism>
<keyword evidence="8" id="KW-0695">RNA-directed DNA polymerase</keyword>
<dbReference type="PROSITE" id="PS50878">
    <property type="entry name" value="RT_POL"/>
    <property type="match status" value="1"/>
</dbReference>
<dbReference type="InterPro" id="IPR000477">
    <property type="entry name" value="RT_dom"/>
</dbReference>
<keyword evidence="12" id="KW-1185">Reference proteome</keyword>
<keyword evidence="6" id="KW-0255">Endonuclease</keyword>
<comment type="similarity">
    <text evidence="1">Belongs to the beta type-B retroviral polymerase family. HERV class-II K(HML-2) pol subfamily.</text>
</comment>
<dbReference type="Gene3D" id="3.30.420.10">
    <property type="entry name" value="Ribonuclease H-like superfamily/Ribonuclease H"/>
    <property type="match status" value="1"/>
</dbReference>
<keyword evidence="3" id="KW-0808">Transferase</keyword>
<proteinExistence type="inferred from homology"/>
<evidence type="ECO:0000256" key="9">
    <source>
        <dbReference type="SAM" id="MobiDB-lite"/>
    </source>
</evidence>
<dbReference type="PANTHER" id="PTHR33050:SF7">
    <property type="entry name" value="RIBONUCLEASE H"/>
    <property type="match status" value="1"/>
</dbReference>
<evidence type="ECO:0000256" key="3">
    <source>
        <dbReference type="ARBA" id="ARBA00022679"/>
    </source>
</evidence>
<dbReference type="InterPro" id="IPR043128">
    <property type="entry name" value="Rev_trsase/Diguanyl_cyclase"/>
</dbReference>
<dbReference type="InterPro" id="IPR043502">
    <property type="entry name" value="DNA/RNA_pol_sf"/>
</dbReference>
<evidence type="ECO:0000256" key="7">
    <source>
        <dbReference type="ARBA" id="ARBA00022801"/>
    </source>
</evidence>
<dbReference type="Gene3D" id="3.10.10.10">
    <property type="entry name" value="HIV Type 1 Reverse Transcriptase, subunit A, domain 1"/>
    <property type="match status" value="2"/>
</dbReference>
<dbReference type="InterPro" id="IPR041373">
    <property type="entry name" value="RT_RNaseH"/>
</dbReference>
<gene>
    <name evidence="11" type="ORF">H4Q32_009779</name>
</gene>
<evidence type="ECO:0000256" key="2">
    <source>
        <dbReference type="ARBA" id="ARBA00012180"/>
    </source>
</evidence>
<dbReference type="EC" id="3.1.26.4" evidence="2"/>
<sequence length="686" mass="78772">MAAMVSTERHLWLNLTGIKERDRSFLLDAPVSPSGLFGDAVNSVVTRFREARRHEEAFVRFLPRRAQASGPSATQSRPGLVSLRRDVQKESVASRAPPRKDWGAARRTPQSASKRPDLRSILTKKRRPLYYLRHHWCFGGQRSPTKCYMDTVHLTSPQISEVSKLVPLSEKLAAWKLLPDISPWVVRTVEKGYRIQFAYRPPRFNGVVSTSVKPERVHLLTQELQTLLDKGAIEHVPLPDRDSGYYSRYFLVPKKDGGLRPILDLRGLNRYLRTYKNFATTQEVPEVRFRGEAYQYRVLPFGLALSPRTYTKCMDAALAPLRLQGIRILNYIDDWLILARSQELALRHWDVVLAHLRSLGLRLNAKKSVLSPAQRTTYLGVVWDSITMQAQLSPARVESILNTLKNIKLGHKVTLHYFQRVLGLMAAASTVIPLGLLHMRPFQLWLRARGFHPRANPQRQIRVTRQGLRTLSMWFRPRFLTLGPTLGPCCRRKMLTTDASLKGWGAVLNGRPAQGIWRGHHLNWHINCLEMMAVFQALKYFLQQLRGFHVLVRVDSTAVVSYINRQGGLRSRRLNRLAQQILLWAQDKFLSLRAIYIPGHMNMGADFLSRQAVTHGEWKLHPEVVSQIWERFYEAEVDLFASQETAQCPLYFSLTPPAPLGLDAMAHMWPRLRLYAFPRLLCSRES</sequence>
<reference evidence="11 12" key="1">
    <citation type="submission" date="2022-01" db="EMBL/GenBank/DDBJ databases">
        <title>A high-quality chromosome-level genome assembly of rohu carp, Labeo rohita.</title>
        <authorList>
            <person name="Arick M.A. II"/>
            <person name="Hsu C.-Y."/>
            <person name="Magbanua Z."/>
            <person name="Pechanova O."/>
            <person name="Grover C."/>
            <person name="Miller E."/>
            <person name="Thrash A."/>
            <person name="Ezzel L."/>
            <person name="Alam S."/>
            <person name="Benzie J."/>
            <person name="Hamilton M."/>
            <person name="Karsi A."/>
            <person name="Lawrence M.L."/>
            <person name="Peterson D.G."/>
        </authorList>
    </citation>
    <scope>NUCLEOTIDE SEQUENCE [LARGE SCALE GENOMIC DNA]</scope>
    <source>
        <strain evidence="12">BAU-BD-2019</strain>
        <tissue evidence="11">Blood</tissue>
    </source>
</reference>
<dbReference type="Pfam" id="PF00078">
    <property type="entry name" value="RVT_1"/>
    <property type="match status" value="1"/>
</dbReference>
<evidence type="ECO:0000256" key="6">
    <source>
        <dbReference type="ARBA" id="ARBA00022759"/>
    </source>
</evidence>
<dbReference type="Proteomes" id="UP000830375">
    <property type="component" value="Unassembled WGS sequence"/>
</dbReference>
<keyword evidence="7" id="KW-0378">Hydrolase</keyword>
<dbReference type="PANTHER" id="PTHR33050">
    <property type="entry name" value="REVERSE TRANSCRIPTASE DOMAIN-CONTAINING PROTEIN"/>
    <property type="match status" value="1"/>
</dbReference>